<sequence>MEPMLKPEVPVWDVPPPVNEKPPGVVDGAADVVVEPNIKPVGAVPWADVTALEMALVRVLPPSPKPLGCVVAGVAAVPLKFSFGLLIPKENPVAPAVGVVVPKLNPGICVAGAWVVSENRLVEGVLAAGWEGVPKLNPPVPDVGKENPVAGVVVAVFAAPKVNPPVGAPVPPKLNPLMAPDCGGSSYSGSQSKSTGVCNLGKIL</sequence>
<keyword evidence="2" id="KW-1185">Reference proteome</keyword>
<reference evidence="1" key="1">
    <citation type="submission" date="2018-05" db="EMBL/GenBank/DDBJ databases">
        <authorList>
            <person name="Pedro S.L.S."/>
            <person name="Freitas R.C."/>
            <person name="Barreto A.S."/>
            <person name="Lima A.O.S."/>
        </authorList>
    </citation>
    <scope>NUCLEOTIDE SEQUENCE</scope>
    <source>
        <strain evidence="1">BP203</strain>
        <tissue evidence="1">Muscle</tissue>
    </source>
</reference>
<accession>A0ABX0S5X9</accession>
<evidence type="ECO:0000313" key="1">
    <source>
        <dbReference type="EMBL" id="NIG60048.1"/>
    </source>
</evidence>
<organism evidence="1 2">
    <name type="scientific">Pontoporia blainvillei</name>
    <name type="common">Franciscana</name>
    <name type="synonym">Delphinus blainvillei</name>
    <dbReference type="NCBI Taxonomy" id="48723"/>
    <lineage>
        <taxon>Eukaryota</taxon>
        <taxon>Metazoa</taxon>
        <taxon>Chordata</taxon>
        <taxon>Craniata</taxon>
        <taxon>Vertebrata</taxon>
        <taxon>Euteleostomi</taxon>
        <taxon>Mammalia</taxon>
        <taxon>Eutheria</taxon>
        <taxon>Laurasiatheria</taxon>
        <taxon>Artiodactyla</taxon>
        <taxon>Whippomorpha</taxon>
        <taxon>Cetacea</taxon>
        <taxon>Odontoceti</taxon>
        <taxon>Pontoporiidae</taxon>
        <taxon>Pontoporia</taxon>
    </lineage>
</organism>
<comment type="caution">
    <text evidence="1">The sequence shown here is derived from an EMBL/GenBank/DDBJ whole genome shotgun (WGS) entry which is preliminary data.</text>
</comment>
<evidence type="ECO:0000313" key="2">
    <source>
        <dbReference type="Proteomes" id="UP001165941"/>
    </source>
</evidence>
<gene>
    <name evidence="1" type="ORF">BU61_7543</name>
</gene>
<dbReference type="Proteomes" id="UP001165941">
    <property type="component" value="Unassembled WGS sequence"/>
</dbReference>
<name>A0ABX0S5X9_PONBL</name>
<dbReference type="EMBL" id="PGGH01150156">
    <property type="protein sequence ID" value="NIG60048.1"/>
    <property type="molecule type" value="Genomic_DNA"/>
</dbReference>
<protein>
    <submittedName>
        <fullName evidence="1">Uncharacterized protein</fullName>
    </submittedName>
</protein>
<proteinExistence type="predicted"/>